<evidence type="ECO:0000313" key="4">
    <source>
        <dbReference type="EMBL" id="MCQ8180617.1"/>
    </source>
</evidence>
<accession>A0ABT1UEH0</accession>
<proteinExistence type="inferred from homology"/>
<reference evidence="4 5" key="1">
    <citation type="submission" date="2022-07" db="EMBL/GenBank/DDBJ databases">
        <title>Methylomonas rivi sp. nov., Methylomonas rosea sp. nov., Methylomonas aureus sp. nov. and Methylomonas subterranea sp. nov., four novel methanotrophs isolated from a freshwater creek and the deep terrestrial subsurface.</title>
        <authorList>
            <person name="Abin C."/>
            <person name="Sankaranarayanan K."/>
            <person name="Garner C."/>
            <person name="Sindelar R."/>
            <person name="Kotary K."/>
            <person name="Garner R."/>
            <person name="Barclay S."/>
            <person name="Lawson P."/>
            <person name="Krumholz L."/>
        </authorList>
    </citation>
    <scope>NUCLEOTIDE SEQUENCE [LARGE SCALE GENOMIC DNA]</scope>
    <source>
        <strain evidence="4 5">SURF-1</strain>
    </source>
</reference>
<dbReference type="EMBL" id="JANIBM010000004">
    <property type="protein sequence ID" value="MCQ8180617.1"/>
    <property type="molecule type" value="Genomic_DNA"/>
</dbReference>
<organism evidence="4 5">
    <name type="scientific">Methylomonas aurea</name>
    <dbReference type="NCBI Taxonomy" id="2952224"/>
    <lineage>
        <taxon>Bacteria</taxon>
        <taxon>Pseudomonadati</taxon>
        <taxon>Pseudomonadota</taxon>
        <taxon>Gammaproteobacteria</taxon>
        <taxon>Methylococcales</taxon>
        <taxon>Methylococcaceae</taxon>
        <taxon>Methylomonas</taxon>
    </lineage>
</organism>
<dbReference type="Pfam" id="PF13511">
    <property type="entry name" value="DUF4124"/>
    <property type="match status" value="1"/>
</dbReference>
<dbReference type="InterPro" id="IPR023346">
    <property type="entry name" value="Lysozyme-like_dom_sf"/>
</dbReference>
<keyword evidence="5" id="KW-1185">Reference proteome</keyword>
<evidence type="ECO:0000313" key="5">
    <source>
        <dbReference type="Proteomes" id="UP001524569"/>
    </source>
</evidence>
<gene>
    <name evidence="4" type="ORF">NP603_05830</name>
</gene>
<evidence type="ECO:0000256" key="1">
    <source>
        <dbReference type="ARBA" id="ARBA00007734"/>
    </source>
</evidence>
<name>A0ABT1UEH0_9GAMM</name>
<feature type="domain" description="DUF4124" evidence="3">
    <location>
        <begin position="12"/>
        <end position="42"/>
    </location>
</feature>
<dbReference type="InterPro" id="IPR025392">
    <property type="entry name" value="DUF4124"/>
</dbReference>
<dbReference type="InterPro" id="IPR000189">
    <property type="entry name" value="Transglyc_AS"/>
</dbReference>
<feature type="domain" description="Transglycosylase SLT" evidence="2">
    <location>
        <begin position="71"/>
        <end position="170"/>
    </location>
</feature>
<dbReference type="Pfam" id="PF01464">
    <property type="entry name" value="SLT"/>
    <property type="match status" value="1"/>
</dbReference>
<dbReference type="InterPro" id="IPR008258">
    <property type="entry name" value="Transglycosylase_SLT_dom_1"/>
</dbReference>
<dbReference type="RefSeq" id="WP_256609978.1">
    <property type="nucleotide sequence ID" value="NZ_JANIBM010000004.1"/>
</dbReference>
<comment type="similarity">
    <text evidence="1">Belongs to the transglycosylase Slt family.</text>
</comment>
<dbReference type="SUPFAM" id="SSF53955">
    <property type="entry name" value="Lysozyme-like"/>
    <property type="match status" value="1"/>
</dbReference>
<dbReference type="PROSITE" id="PS00922">
    <property type="entry name" value="TRANSGLYCOSYLASE"/>
    <property type="match status" value="1"/>
</dbReference>
<dbReference type="PANTHER" id="PTHR37423:SF2">
    <property type="entry name" value="MEMBRANE-BOUND LYTIC MUREIN TRANSGLYCOSYLASE C"/>
    <property type="match status" value="1"/>
</dbReference>
<dbReference type="PANTHER" id="PTHR37423">
    <property type="entry name" value="SOLUBLE LYTIC MUREIN TRANSGLYCOSYLASE-RELATED"/>
    <property type="match status" value="1"/>
</dbReference>
<protein>
    <submittedName>
        <fullName evidence="4">Lytic transglycosylase domain-containing protein</fullName>
    </submittedName>
</protein>
<evidence type="ECO:0000259" key="2">
    <source>
        <dbReference type="Pfam" id="PF01464"/>
    </source>
</evidence>
<dbReference type="Gene3D" id="1.10.530.10">
    <property type="match status" value="1"/>
</dbReference>
<dbReference type="Proteomes" id="UP001524569">
    <property type="component" value="Unassembled WGS sequence"/>
</dbReference>
<evidence type="ECO:0000259" key="3">
    <source>
        <dbReference type="Pfam" id="PF13511"/>
    </source>
</evidence>
<sequence length="191" mass="21331">MKHLLIAILSFAPIADSGADIYKYVAPDGRVYYTDEPKKGFDYRLIIRTRPRTYHHDLKFMSGNKLKFNDLIAKAAAKHQMDPKLLHAVIQAESAYNPNAVSSAGAVGLMQLMPDTARRYGVTDRRDAEQNVDGGTRYLKDLLAMFNSNLTLAVAGYNAGEGAVMKYGNSVPPYPETRNYVQHVLSLYRKS</sequence>
<comment type="caution">
    <text evidence="4">The sequence shown here is derived from an EMBL/GenBank/DDBJ whole genome shotgun (WGS) entry which is preliminary data.</text>
</comment>
<dbReference type="CDD" id="cd00254">
    <property type="entry name" value="LT-like"/>
    <property type="match status" value="1"/>
</dbReference>